<dbReference type="EMBL" id="CAJNDS010002500">
    <property type="protein sequence ID" value="CAE7500640.1"/>
    <property type="molecule type" value="Genomic_DNA"/>
</dbReference>
<comment type="caution">
    <text evidence="1">The sequence shown here is derived from an EMBL/GenBank/DDBJ whole genome shotgun (WGS) entry which is preliminary data.</text>
</comment>
<reference evidence="1" key="1">
    <citation type="submission" date="2021-02" db="EMBL/GenBank/DDBJ databases">
        <authorList>
            <person name="Dougan E. K."/>
            <person name="Rhodes N."/>
            <person name="Thang M."/>
            <person name="Chan C."/>
        </authorList>
    </citation>
    <scope>NUCLEOTIDE SEQUENCE</scope>
</reference>
<evidence type="ECO:0000313" key="2">
    <source>
        <dbReference type="Proteomes" id="UP000604046"/>
    </source>
</evidence>
<gene>
    <name evidence="1" type="ORF">SNAT2548_LOCUS28039</name>
</gene>
<organism evidence="1 2">
    <name type="scientific">Symbiodinium natans</name>
    <dbReference type="NCBI Taxonomy" id="878477"/>
    <lineage>
        <taxon>Eukaryota</taxon>
        <taxon>Sar</taxon>
        <taxon>Alveolata</taxon>
        <taxon>Dinophyceae</taxon>
        <taxon>Suessiales</taxon>
        <taxon>Symbiodiniaceae</taxon>
        <taxon>Symbiodinium</taxon>
    </lineage>
</organism>
<dbReference type="Proteomes" id="UP000604046">
    <property type="component" value="Unassembled WGS sequence"/>
</dbReference>
<sequence length="144" mass="16285">MIALSSTAARNLPRTSAASCPVFDLAPFLRLHPGPKASRCLPVPLRRKRLARKEARGCITLPRQRADLRYVCREMLEGISEEAERFGRPNQKSLIEELEAGNQTTNWMLSDLRNGTLQLHDIQAQAVVCFALFNGKKDMFHRIL</sequence>
<dbReference type="AlphaFoldDB" id="A0A812T0S4"/>
<protein>
    <submittedName>
        <fullName evidence="1">Uncharacterized protein</fullName>
    </submittedName>
</protein>
<accession>A0A812T0S4</accession>
<proteinExistence type="predicted"/>
<keyword evidence="2" id="KW-1185">Reference proteome</keyword>
<name>A0A812T0S4_9DINO</name>
<evidence type="ECO:0000313" key="1">
    <source>
        <dbReference type="EMBL" id="CAE7500640.1"/>
    </source>
</evidence>